<feature type="region of interest" description="Disordered" evidence="1">
    <location>
        <begin position="195"/>
        <end position="231"/>
    </location>
</feature>
<dbReference type="EMBL" id="MT138234">
    <property type="protein sequence ID" value="QKE54880.1"/>
    <property type="molecule type" value="Genomic_DNA"/>
</dbReference>
<organism evidence="3">
    <name type="scientific">Parvoviridae sp</name>
    <dbReference type="NCBI Taxonomy" id="1940570"/>
    <lineage>
        <taxon>Viruses</taxon>
        <taxon>Monodnaviria</taxon>
        <taxon>Shotokuvirae</taxon>
        <taxon>Cossaviricota</taxon>
        <taxon>Quintoviricetes</taxon>
        <taxon>Piccovirales</taxon>
        <taxon>Parvoviridae</taxon>
    </lineage>
</organism>
<evidence type="ECO:0000256" key="1">
    <source>
        <dbReference type="SAM" id="MobiDB-lite"/>
    </source>
</evidence>
<evidence type="ECO:0000313" key="3">
    <source>
        <dbReference type="EMBL" id="QKE54884.1"/>
    </source>
</evidence>
<proteinExistence type="predicted"/>
<evidence type="ECO:0000313" key="2">
    <source>
        <dbReference type="EMBL" id="QKE54880.1"/>
    </source>
</evidence>
<dbReference type="EMBL" id="MT138238">
    <property type="protein sequence ID" value="QKE54884.1"/>
    <property type="molecule type" value="Genomic_DNA"/>
</dbReference>
<name>A0A7D3UW26_9VIRU</name>
<protein>
    <submittedName>
        <fullName evidence="3">Capsid protein</fullName>
    </submittedName>
</protein>
<feature type="compositionally biased region" description="Polar residues" evidence="1">
    <location>
        <begin position="199"/>
        <end position="224"/>
    </location>
</feature>
<reference evidence="3" key="1">
    <citation type="submission" date="2020-01" db="EMBL/GenBank/DDBJ databases">
        <title>Viral genomes from wild and zoo birds in China.</title>
        <authorList>
            <person name="Xiao Y."/>
            <person name="Shan T."/>
            <person name="Yang S."/>
            <person name="Zhang W."/>
        </authorList>
    </citation>
    <scope>NUCLEOTIDE SEQUENCE</scope>
    <source>
        <strain evidence="2">Dar170par1</strain>
        <strain evidence="3">Fcc172par1</strain>
    </source>
</reference>
<sequence length="529" mass="61629">MFLLNLIGRSICPSFTTGMVDTQTISNTYMAYIKNQPYIYPPDNDAEQNAVKINTGWHIIPAILWKHFVNPRQFAELIIKYQSYKVDGIKIKVYNMIPMTTQLAIQSTTIFTSFNNTVYGLGYTDNHYETSWYNWFNYDDSDQLNLLCKEGLMTNYGKNTKRRFVLPIYEWQIPNARAHSINTYNNANDIGNNLGNANKQSRNPVFPTGTTQNADNTLKPQQTDYNRRPTGLLWDPLNKPSDIMELRPGKNMMSFGWSVHPSDAHLWFNLDTMAWWYPYTPEGPYHVNRGRPGQGSYEPYCDPDKLAQRYEYNPHVNDYTIPNFANLPVVPSAWWWQEMGTSIYQGPTFDRIRYLDMLYRGTEKEQALYPPTQFFLKMIPLFDENGTHIELSSQIVIQTELILSCKVRQSAYYAPTWGPFNWHKLYSARAADRFFEPATIRYRTAGMRRTWQNMQQRTRNSHPRTTPLDDNTENPDGEGVDQTRRYRPYRPMRRSATPSAPPMETEPEDPAYQRLDPSGVTERVSGKLL</sequence>
<feature type="region of interest" description="Disordered" evidence="1">
    <location>
        <begin position="446"/>
        <end position="529"/>
    </location>
</feature>
<feature type="compositionally biased region" description="Acidic residues" evidence="1">
    <location>
        <begin position="470"/>
        <end position="479"/>
    </location>
</feature>
<accession>A0A7D3UW26</accession>